<comment type="similarity">
    <text evidence="2 9">Belongs to the phospholipase D family.</text>
</comment>
<dbReference type="SMART" id="SM00233">
    <property type="entry name" value="PH"/>
    <property type="match status" value="1"/>
</dbReference>
<dbReference type="InterPro" id="IPR001736">
    <property type="entry name" value="PLipase_D/transphosphatidylase"/>
</dbReference>
<dbReference type="Pfam" id="PF00614">
    <property type="entry name" value="PLDc"/>
    <property type="match status" value="1"/>
</dbReference>
<dbReference type="InterPro" id="IPR016555">
    <property type="entry name" value="PLipase_D_euk"/>
</dbReference>
<organism evidence="14 15">
    <name type="scientific">Malassezia globosa (strain ATCC MYA-4612 / CBS 7966)</name>
    <name type="common">Dandruff-associated fungus</name>
    <dbReference type="NCBI Taxonomy" id="425265"/>
    <lineage>
        <taxon>Eukaryota</taxon>
        <taxon>Fungi</taxon>
        <taxon>Dikarya</taxon>
        <taxon>Basidiomycota</taxon>
        <taxon>Ustilaginomycotina</taxon>
        <taxon>Malasseziomycetes</taxon>
        <taxon>Malasseziales</taxon>
        <taxon>Malasseziaceae</taxon>
        <taxon>Malassezia</taxon>
    </lineage>
</organism>
<dbReference type="SUPFAM" id="SSF50729">
    <property type="entry name" value="PH domain-like"/>
    <property type="match status" value="1"/>
</dbReference>
<evidence type="ECO:0000256" key="8">
    <source>
        <dbReference type="ARBA" id="ARBA00037868"/>
    </source>
</evidence>
<comment type="caution">
    <text evidence="14">The sequence shown here is derived from an EMBL/GenBank/DDBJ whole genome shotgun (WGS) entry which is preliminary data.</text>
</comment>
<gene>
    <name evidence="14" type="ORF">MGL_0321</name>
</gene>
<feature type="region of interest" description="Disordered" evidence="10">
    <location>
        <begin position="1"/>
        <end position="59"/>
    </location>
</feature>
<accession>A8PSV1</accession>
<dbReference type="OMA" id="QMLQWIA"/>
<evidence type="ECO:0000313" key="15">
    <source>
        <dbReference type="Proteomes" id="UP000008837"/>
    </source>
</evidence>
<dbReference type="Gene3D" id="2.30.29.30">
    <property type="entry name" value="Pleckstrin-homology domain (PH domain)/Phosphotyrosine-binding domain (PTB)"/>
    <property type="match status" value="1"/>
</dbReference>
<comment type="subcellular location">
    <subcellularLocation>
        <location evidence="8">Endomembrane system</location>
        <topology evidence="8">Lipid-anchor</topology>
    </subcellularLocation>
</comment>
<dbReference type="PANTHER" id="PTHR18896">
    <property type="entry name" value="PHOSPHOLIPASE D"/>
    <property type="match status" value="1"/>
</dbReference>
<evidence type="ECO:0000259" key="13">
    <source>
        <dbReference type="PROSITE" id="PS50195"/>
    </source>
</evidence>
<dbReference type="KEGG" id="mgl:MGL_0321"/>
<evidence type="ECO:0000313" key="14">
    <source>
        <dbReference type="EMBL" id="EDP45332.1"/>
    </source>
</evidence>
<evidence type="ECO:0000256" key="7">
    <source>
        <dbReference type="ARBA" id="ARBA00023288"/>
    </source>
</evidence>
<evidence type="ECO:0000256" key="10">
    <source>
        <dbReference type="SAM" id="MobiDB-lite"/>
    </source>
</evidence>
<keyword evidence="7" id="KW-0449">Lipoprotein</keyword>
<feature type="domain" description="PH" evidence="11">
    <location>
        <begin position="299"/>
        <end position="436"/>
    </location>
</feature>
<dbReference type="GO" id="GO:0006654">
    <property type="term" value="P:phosphatidic acid biosynthetic process"/>
    <property type="evidence" value="ECO:0007669"/>
    <property type="project" value="InterPro"/>
</dbReference>
<dbReference type="SUPFAM" id="SSF56024">
    <property type="entry name" value="Phospholipase D/nuclease"/>
    <property type="match status" value="2"/>
</dbReference>
<dbReference type="GeneID" id="5856852"/>
<dbReference type="PANTHER" id="PTHR18896:SF76">
    <property type="entry name" value="PHOSPHOLIPASE"/>
    <property type="match status" value="1"/>
</dbReference>
<evidence type="ECO:0000256" key="4">
    <source>
        <dbReference type="ARBA" id="ARBA00022801"/>
    </source>
</evidence>
<keyword evidence="5 9" id="KW-0442">Lipid degradation</keyword>
<keyword evidence="6" id="KW-0443">Lipid metabolism</keyword>
<feature type="compositionally biased region" description="Polar residues" evidence="10">
    <location>
        <begin position="75"/>
        <end position="86"/>
    </location>
</feature>
<dbReference type="STRING" id="425265.A8PSV1"/>
<dbReference type="InParanoid" id="A8PSV1"/>
<dbReference type="PIRSF" id="PIRSF009376">
    <property type="entry name" value="Phospholipase_D_euk"/>
    <property type="match status" value="1"/>
</dbReference>
<dbReference type="AlphaFoldDB" id="A8PSV1"/>
<protein>
    <recommendedName>
        <fullName evidence="9">Phospholipase</fullName>
        <ecNumber evidence="9">3.1.4.4</ecNumber>
    </recommendedName>
</protein>
<dbReference type="EC" id="3.1.4.4" evidence="9"/>
<evidence type="ECO:0000256" key="2">
    <source>
        <dbReference type="ARBA" id="ARBA00008664"/>
    </source>
</evidence>
<dbReference type="OrthoDB" id="14911at2759"/>
<dbReference type="PROSITE" id="PS50195">
    <property type="entry name" value="PX"/>
    <property type="match status" value="1"/>
</dbReference>
<dbReference type="SUPFAM" id="SSF64268">
    <property type="entry name" value="PX domain"/>
    <property type="match status" value="1"/>
</dbReference>
<evidence type="ECO:0000256" key="5">
    <source>
        <dbReference type="ARBA" id="ARBA00022963"/>
    </source>
</evidence>
<name>A8PSV1_MALGO</name>
<dbReference type="InterPro" id="IPR036871">
    <property type="entry name" value="PX_dom_sf"/>
</dbReference>
<dbReference type="VEuPathDB" id="FungiDB:MGL_0321"/>
<dbReference type="Proteomes" id="UP000008837">
    <property type="component" value="Unassembled WGS sequence"/>
</dbReference>
<keyword evidence="15" id="KW-1185">Reference proteome</keyword>
<keyword evidence="3" id="KW-0677">Repeat</keyword>
<dbReference type="InterPro" id="IPR001683">
    <property type="entry name" value="PX_dom"/>
</dbReference>
<reference evidence="14 15" key="1">
    <citation type="journal article" date="2007" name="Proc. Natl. Acad. Sci. U.S.A.">
        <title>Dandruff-associated Malassezia genomes reveal convergent and divergent virulence traits shared with plant and human fungal pathogens.</title>
        <authorList>
            <person name="Xu J."/>
            <person name="Saunders C.W."/>
            <person name="Hu P."/>
            <person name="Grant R.A."/>
            <person name="Boekhout T."/>
            <person name="Kuramae E.E."/>
            <person name="Kronstad J.W."/>
            <person name="Deangelis Y.M."/>
            <person name="Reeder N.L."/>
            <person name="Johnstone K.R."/>
            <person name="Leland M."/>
            <person name="Fieno A.M."/>
            <person name="Begley W.M."/>
            <person name="Sun Y."/>
            <person name="Lacey M.P."/>
            <person name="Chaudhary T."/>
            <person name="Keough T."/>
            <person name="Chu L."/>
            <person name="Sears R."/>
            <person name="Yuan B."/>
            <person name="Dawson T.L.Jr."/>
        </authorList>
    </citation>
    <scope>NUCLEOTIDE SEQUENCE [LARGE SCALE GENOMIC DNA]</scope>
    <source>
        <strain evidence="15">ATCC MYA-4612 / CBS 7966</strain>
    </source>
</reference>
<dbReference type="Gene3D" id="3.30.1520.10">
    <property type="entry name" value="Phox-like domain"/>
    <property type="match status" value="1"/>
</dbReference>
<evidence type="ECO:0000256" key="9">
    <source>
        <dbReference type="PIRNR" id="PIRNR009376"/>
    </source>
</evidence>
<dbReference type="GO" id="GO:0012505">
    <property type="term" value="C:endomembrane system"/>
    <property type="evidence" value="ECO:0007669"/>
    <property type="project" value="UniProtKB-SubCell"/>
</dbReference>
<evidence type="ECO:0000256" key="6">
    <source>
        <dbReference type="ARBA" id="ARBA00023098"/>
    </source>
</evidence>
<dbReference type="CDD" id="cd09138">
    <property type="entry name" value="PLDc_vPLD1_2_yPLD_like_1"/>
    <property type="match status" value="1"/>
</dbReference>
<feature type="compositionally biased region" description="Polar residues" evidence="10">
    <location>
        <begin position="45"/>
        <end position="59"/>
    </location>
</feature>
<dbReference type="GO" id="GO:0035091">
    <property type="term" value="F:phosphatidylinositol binding"/>
    <property type="evidence" value="ECO:0007669"/>
    <property type="project" value="InterPro"/>
</dbReference>
<dbReference type="GO" id="GO:0004630">
    <property type="term" value="F:phospholipase D activity"/>
    <property type="evidence" value="ECO:0007669"/>
    <property type="project" value="UniProtKB-UniRule"/>
</dbReference>
<feature type="domain" description="PLD phosphodiesterase" evidence="12">
    <location>
        <begin position="875"/>
        <end position="902"/>
    </location>
</feature>
<dbReference type="PROSITE" id="PS50035">
    <property type="entry name" value="PLD"/>
    <property type="match status" value="2"/>
</dbReference>
<dbReference type="EMBL" id="AAYY01000001">
    <property type="protein sequence ID" value="EDP45332.1"/>
    <property type="molecule type" value="Genomic_DNA"/>
</dbReference>
<dbReference type="SMART" id="SM00155">
    <property type="entry name" value="PLDc"/>
    <property type="match status" value="2"/>
</dbReference>
<dbReference type="Gene3D" id="3.30.870.10">
    <property type="entry name" value="Endonuclease Chain A"/>
    <property type="match status" value="2"/>
</dbReference>
<dbReference type="CDD" id="cd01254">
    <property type="entry name" value="PH_PLD"/>
    <property type="match status" value="1"/>
</dbReference>
<proteinExistence type="inferred from homology"/>
<feature type="domain" description="PLD phosphodiesterase" evidence="12">
    <location>
        <begin position="564"/>
        <end position="591"/>
    </location>
</feature>
<dbReference type="FunFam" id="3.30.870.10:FF:000011">
    <property type="entry name" value="Phospholipase"/>
    <property type="match status" value="1"/>
</dbReference>
<dbReference type="FunCoup" id="A8PSV1">
    <property type="interactions" value="331"/>
</dbReference>
<evidence type="ECO:0000259" key="12">
    <source>
        <dbReference type="PROSITE" id="PS50035"/>
    </source>
</evidence>
<dbReference type="InterPro" id="IPR011993">
    <property type="entry name" value="PH-like_dom_sf"/>
</dbReference>
<dbReference type="GO" id="GO:0009395">
    <property type="term" value="P:phospholipid catabolic process"/>
    <property type="evidence" value="ECO:0007669"/>
    <property type="project" value="TreeGrafter"/>
</dbReference>
<keyword evidence="4 9" id="KW-0378">Hydrolase</keyword>
<dbReference type="InterPro" id="IPR001849">
    <property type="entry name" value="PH_domain"/>
</dbReference>
<evidence type="ECO:0000256" key="3">
    <source>
        <dbReference type="ARBA" id="ARBA00022737"/>
    </source>
</evidence>
<feature type="region of interest" description="Disordered" evidence="10">
    <location>
        <begin position="71"/>
        <end position="90"/>
    </location>
</feature>
<sequence>MSNQHALRPPESGWRSHDTEVALATPGLHPPEESREQPVKMSAVPNETATTAPGSVVSASTVHQQYPRWFRPQRQDSSFSDTNTPISPHPIRSQLAHLWRGKQESPRVSPPENEERPANIVAELQLGLFSAALLKMKIERDEQDIPRIPVLLQYLQVLVTDSVHMPSSGHVVYRIELRYGSGMLAWVIYREMRDFFSLHAYYRTQDVAATLSRRLTLDSESDRVVPSFPKGSFTSRLTRQWQHDSKERQETQDRAYRAALTEYLTKLIKFVMFRPEANRLCRFLELSAMGLQIASLSGHLGKQGYLQIKSKSSWRDTQAFMKLPHRHHPRWFIVRESYIVIVSDIQSLRVLDVFLMDQEFEVVRKHTLRSSSLKHAPDEKDEQIVGEHEQHSTGTVSDYVKRHRFDISNAERKLKLVARSEREMEQFLLSLKYAAHYNPFGKRNRFGSFAPIRRHVVAQWLVDGRDYYWNLSEAILHAHERIYIHDWWLSPELYLRRPGTPEWRLDNLLLKKAQEGVRIYVILYNEVSNQFTPTDSGYAKTRLMSLHPNIVVQRSPSHLKTGTFYWAHHEKLCVIDEMLAFMGGFDLCFGRYDTPSHALVDDAEIEGHSGADPNFLGPVRNGAEAHIWPGQDYANERVVEWQTLSKPEMDLIPRDKVPRMPWHDTGVQIMGQPARDLCRHFCQRWNMLLRTKKHTRRMDFLLPPSDLKPEDLDHYGLRGTCEVQICRSAGPWSLGTPKMIEHSIQTAYLKAIEQSDHFVYVENQFFVSSTIMDSTEIENSIGLALVERIVRAHRDKTPWRAIIVIPATPGFPMAYDHAESGSVRLISSLQYLSIARGPHSIFARLRSVGIDPHAYIGFFSLRAWGRMRHGQLTTEQVYLHDKVLIADDRLAIIGSANINERSQRGDRDSELACIVRDEDMIPSSMAGRPYKVGRFPHTLRVRLMREHVGLDVDQIEVGVLEHLSATSPVLQHTTSSEMVDETTVSATKATRIMSTVDPSTADLHGSTKPSFFPNSLLDPLACYDSVWKMVAAHNTSIFRDVFHCVPDDEIKTWAAYKTAIQHYEHVTSSGPGGLTSEEAAALIDRLTMCCGTLIEHPTEFLEREAAAGNYLFPMDHINPVIVFD</sequence>
<evidence type="ECO:0000259" key="11">
    <source>
        <dbReference type="PROSITE" id="PS50003"/>
    </source>
</evidence>
<dbReference type="InterPro" id="IPR015679">
    <property type="entry name" value="PLipase_D_fam"/>
</dbReference>
<dbReference type="CDD" id="cd09141">
    <property type="entry name" value="PLDc_vPLD1_2_yPLD_like_2"/>
    <property type="match status" value="1"/>
</dbReference>
<feature type="domain" description="PX" evidence="13">
    <location>
        <begin position="151"/>
        <end position="291"/>
    </location>
</feature>
<dbReference type="PROSITE" id="PS50003">
    <property type="entry name" value="PH_DOMAIN"/>
    <property type="match status" value="1"/>
</dbReference>
<dbReference type="RefSeq" id="XP_001732546.1">
    <property type="nucleotide sequence ID" value="XM_001732494.1"/>
</dbReference>
<comment type="catalytic activity">
    <reaction evidence="1 9">
        <text>a 1,2-diacyl-sn-glycero-3-phosphocholine + H2O = a 1,2-diacyl-sn-glycero-3-phosphate + choline + H(+)</text>
        <dbReference type="Rhea" id="RHEA:14445"/>
        <dbReference type="ChEBI" id="CHEBI:15354"/>
        <dbReference type="ChEBI" id="CHEBI:15377"/>
        <dbReference type="ChEBI" id="CHEBI:15378"/>
        <dbReference type="ChEBI" id="CHEBI:57643"/>
        <dbReference type="ChEBI" id="CHEBI:58608"/>
        <dbReference type="EC" id="3.1.4.4"/>
    </reaction>
</comment>
<evidence type="ECO:0000256" key="1">
    <source>
        <dbReference type="ARBA" id="ARBA00000798"/>
    </source>
</evidence>
<dbReference type="GO" id="GO:0035556">
    <property type="term" value="P:intracellular signal transduction"/>
    <property type="evidence" value="ECO:0007669"/>
    <property type="project" value="InterPro"/>
</dbReference>